<dbReference type="GO" id="GO:0016491">
    <property type="term" value="F:oxidoreductase activity"/>
    <property type="evidence" value="ECO:0007669"/>
    <property type="project" value="UniProtKB-ARBA"/>
</dbReference>
<evidence type="ECO:0000256" key="2">
    <source>
        <dbReference type="ARBA" id="ARBA00005830"/>
    </source>
</evidence>
<dbReference type="OrthoDB" id="445007at2759"/>
<dbReference type="InterPro" id="IPR008775">
    <property type="entry name" value="Phytyl_CoA_dOase-like"/>
</dbReference>
<protein>
    <recommendedName>
        <fullName evidence="5">Phytanoyl-CoA dioxygenase</fullName>
    </recommendedName>
</protein>
<organism evidence="3 4">
    <name type="scientific">Sclerotinia borealis (strain F-4128)</name>
    <dbReference type="NCBI Taxonomy" id="1432307"/>
    <lineage>
        <taxon>Eukaryota</taxon>
        <taxon>Fungi</taxon>
        <taxon>Dikarya</taxon>
        <taxon>Ascomycota</taxon>
        <taxon>Pezizomycotina</taxon>
        <taxon>Leotiomycetes</taxon>
        <taxon>Helotiales</taxon>
        <taxon>Sclerotiniaceae</taxon>
        <taxon>Sclerotinia</taxon>
    </lineage>
</organism>
<evidence type="ECO:0000313" key="3">
    <source>
        <dbReference type="EMBL" id="ESZ94403.1"/>
    </source>
</evidence>
<dbReference type="AlphaFoldDB" id="W9CEU5"/>
<evidence type="ECO:0000256" key="1">
    <source>
        <dbReference type="ARBA" id="ARBA00001962"/>
    </source>
</evidence>
<gene>
    <name evidence="3" type="ORF">SBOR_5196</name>
</gene>
<dbReference type="PANTHER" id="PTHR20883">
    <property type="entry name" value="PHYTANOYL-COA DIOXYGENASE DOMAIN CONTAINING 1"/>
    <property type="match status" value="1"/>
</dbReference>
<dbReference type="SUPFAM" id="SSF51197">
    <property type="entry name" value="Clavaminate synthase-like"/>
    <property type="match status" value="1"/>
</dbReference>
<accession>W9CEU5</accession>
<evidence type="ECO:0000313" key="4">
    <source>
        <dbReference type="Proteomes" id="UP000019487"/>
    </source>
</evidence>
<comment type="similarity">
    <text evidence="2">Belongs to the PhyH family.</text>
</comment>
<dbReference type="Pfam" id="PF05721">
    <property type="entry name" value="PhyH"/>
    <property type="match status" value="1"/>
</dbReference>
<dbReference type="Gene3D" id="2.60.120.620">
    <property type="entry name" value="q2cbj1_9rhob like domain"/>
    <property type="match status" value="1"/>
</dbReference>
<dbReference type="GO" id="GO:0046872">
    <property type="term" value="F:metal ion binding"/>
    <property type="evidence" value="ECO:0007669"/>
    <property type="project" value="UniProtKB-ARBA"/>
</dbReference>
<keyword evidence="4" id="KW-1185">Reference proteome</keyword>
<evidence type="ECO:0008006" key="5">
    <source>
        <dbReference type="Google" id="ProtNLM"/>
    </source>
</evidence>
<sequence>METNYIISRQQHLFFEEHGYLVITNGFTREEIEKHKIWAKVVRDLPQTHEPCGYLQYQEINNKGERVLCRVENFAEEVFGFNSLLRGMKLVGIVSQLANTHMVLFKDKLNYKSAGAGGFAAHVDRVGYGAFSNLKHLSIAIAIDPAHTGNGGIEVVPGSHKMDVPIGADNTLEKSWVEAQQWVPVDLKSGKSDLLIQSAKHRNNGVQKGDMLIFGTSFAHRSGPNLSTHDRRVIYATYNRAIDGDNHDAYYLERAKRYPSSHHRIPGVDYRDGSASYAYGTPMLTIENLESNATAGKNDNDNGSSN</sequence>
<dbReference type="EMBL" id="AYSA01000246">
    <property type="protein sequence ID" value="ESZ94403.1"/>
    <property type="molecule type" value="Genomic_DNA"/>
</dbReference>
<reference evidence="3 4" key="1">
    <citation type="journal article" date="2014" name="Genome Announc.">
        <title>Draft genome sequence of Sclerotinia borealis, a psychrophilic plant pathogenic fungus.</title>
        <authorList>
            <person name="Mardanov A.V."/>
            <person name="Beletsky A.V."/>
            <person name="Kadnikov V.V."/>
            <person name="Ignatov A.N."/>
            <person name="Ravin N.V."/>
        </authorList>
    </citation>
    <scope>NUCLEOTIDE SEQUENCE [LARGE SCALE GENOMIC DNA]</scope>
    <source>
        <strain evidence="4">F-4157</strain>
    </source>
</reference>
<dbReference type="PANTHER" id="PTHR20883:SF48">
    <property type="entry name" value="ECTOINE DIOXYGENASE"/>
    <property type="match status" value="1"/>
</dbReference>
<comment type="cofactor">
    <cofactor evidence="1">
        <name>Fe cation</name>
        <dbReference type="ChEBI" id="CHEBI:24875"/>
    </cofactor>
</comment>
<dbReference type="HOGENOM" id="CLU_048953_10_0_1"/>
<comment type="caution">
    <text evidence="3">The sequence shown here is derived from an EMBL/GenBank/DDBJ whole genome shotgun (WGS) entry which is preliminary data.</text>
</comment>
<proteinExistence type="inferred from homology"/>
<dbReference type="STRING" id="1432307.W9CEU5"/>
<name>W9CEU5_SCLBF</name>
<dbReference type="Proteomes" id="UP000019487">
    <property type="component" value="Unassembled WGS sequence"/>
</dbReference>